<dbReference type="RefSeq" id="WP_116852132.1">
    <property type="nucleotide sequence ID" value="NZ_QTJV01000001.1"/>
</dbReference>
<feature type="transmembrane region" description="Helical" evidence="1">
    <location>
        <begin position="5"/>
        <end position="26"/>
    </location>
</feature>
<proteinExistence type="predicted"/>
<dbReference type="AlphaFoldDB" id="A0A3E1P9G1"/>
<dbReference type="Proteomes" id="UP000261174">
    <property type="component" value="Unassembled WGS sequence"/>
</dbReference>
<name>A0A3E1P9G1_9BACT</name>
<evidence type="ECO:0000256" key="1">
    <source>
        <dbReference type="SAM" id="Phobius"/>
    </source>
</evidence>
<evidence type="ECO:0000313" key="3">
    <source>
        <dbReference type="Proteomes" id="UP000261174"/>
    </source>
</evidence>
<feature type="transmembrane region" description="Helical" evidence="1">
    <location>
        <begin position="71"/>
        <end position="92"/>
    </location>
</feature>
<comment type="caution">
    <text evidence="2">The sequence shown here is derived from an EMBL/GenBank/DDBJ whole genome shotgun (WGS) entry which is preliminary data.</text>
</comment>
<gene>
    <name evidence="2" type="ORF">DXN04_04755</name>
</gene>
<dbReference type="EMBL" id="QTJV01000001">
    <property type="protein sequence ID" value="RFM36813.1"/>
    <property type="molecule type" value="Genomic_DNA"/>
</dbReference>
<sequence length="137" mass="15357">MSDRFYFRVIGLFILLNATLLGLKAWLLDNGVHHNVLLFGNLALAALSAFTYNMSRKGVQADSNSVFMLRVYGAMISRMMLCLAGITIYAVVNRAHTSRITIFILMGFYAVYAICENISLQKITRQRNQGSVNQEAL</sequence>
<keyword evidence="1" id="KW-0472">Membrane</keyword>
<feature type="transmembrane region" description="Helical" evidence="1">
    <location>
        <begin position="98"/>
        <end position="115"/>
    </location>
</feature>
<reference evidence="2 3" key="1">
    <citation type="submission" date="2018-08" db="EMBL/GenBank/DDBJ databases">
        <title>Chitinophaga sp. K20C18050901, a novel bacterium isolated from forest soil.</title>
        <authorList>
            <person name="Wang C."/>
        </authorList>
    </citation>
    <scope>NUCLEOTIDE SEQUENCE [LARGE SCALE GENOMIC DNA]</scope>
    <source>
        <strain evidence="2 3">K20C18050901</strain>
    </source>
</reference>
<dbReference type="OrthoDB" id="674037at2"/>
<feature type="transmembrane region" description="Helical" evidence="1">
    <location>
        <begin position="32"/>
        <end position="50"/>
    </location>
</feature>
<organism evidence="2 3">
    <name type="scientific">Chitinophaga silvisoli</name>
    <dbReference type="NCBI Taxonomy" id="2291814"/>
    <lineage>
        <taxon>Bacteria</taxon>
        <taxon>Pseudomonadati</taxon>
        <taxon>Bacteroidota</taxon>
        <taxon>Chitinophagia</taxon>
        <taxon>Chitinophagales</taxon>
        <taxon>Chitinophagaceae</taxon>
        <taxon>Chitinophaga</taxon>
    </lineage>
</organism>
<keyword evidence="1" id="KW-0812">Transmembrane</keyword>
<evidence type="ECO:0008006" key="4">
    <source>
        <dbReference type="Google" id="ProtNLM"/>
    </source>
</evidence>
<accession>A0A3E1P9G1</accession>
<evidence type="ECO:0000313" key="2">
    <source>
        <dbReference type="EMBL" id="RFM36813.1"/>
    </source>
</evidence>
<keyword evidence="1" id="KW-1133">Transmembrane helix</keyword>
<keyword evidence="3" id="KW-1185">Reference proteome</keyword>
<protein>
    <recommendedName>
        <fullName evidence="4">ATP synthase subunit I</fullName>
    </recommendedName>
</protein>